<comment type="similarity">
    <text evidence="7">Belongs to the chloroperoxidase family.</text>
</comment>
<proteinExistence type="inferred from homology"/>
<keyword evidence="3" id="KW-0349">Heme</keyword>
<comment type="cofactor">
    <cofactor evidence="1">
        <name>heme b</name>
        <dbReference type="ChEBI" id="CHEBI:60344"/>
    </cofactor>
</comment>
<evidence type="ECO:0000256" key="1">
    <source>
        <dbReference type="ARBA" id="ARBA00001970"/>
    </source>
</evidence>
<feature type="domain" description="Heme haloperoxidase family profile" evidence="9">
    <location>
        <begin position="13"/>
        <end position="326"/>
    </location>
</feature>
<evidence type="ECO:0000259" key="9">
    <source>
        <dbReference type="PROSITE" id="PS51405"/>
    </source>
</evidence>
<comment type="caution">
    <text evidence="10">The sequence shown here is derived from an EMBL/GenBank/DDBJ whole genome shotgun (WGS) entry which is preliminary data.</text>
</comment>
<dbReference type="Proteomes" id="UP000521872">
    <property type="component" value="Unassembled WGS sequence"/>
</dbReference>
<evidence type="ECO:0000256" key="5">
    <source>
        <dbReference type="ARBA" id="ARBA00023002"/>
    </source>
</evidence>
<feature type="compositionally biased region" description="Polar residues" evidence="8">
    <location>
        <begin position="214"/>
        <end position="224"/>
    </location>
</feature>
<dbReference type="InterPro" id="IPR000028">
    <property type="entry name" value="Chloroperoxidase"/>
</dbReference>
<dbReference type="GO" id="GO:0046872">
    <property type="term" value="F:metal ion binding"/>
    <property type="evidence" value="ECO:0007669"/>
    <property type="project" value="UniProtKB-KW"/>
</dbReference>
<dbReference type="AlphaFoldDB" id="A0A8H4VL26"/>
<evidence type="ECO:0000256" key="6">
    <source>
        <dbReference type="ARBA" id="ARBA00023004"/>
    </source>
</evidence>
<evidence type="ECO:0000256" key="3">
    <source>
        <dbReference type="ARBA" id="ARBA00022617"/>
    </source>
</evidence>
<dbReference type="PROSITE" id="PS51405">
    <property type="entry name" value="HEME_HALOPEROXIDASE"/>
    <property type="match status" value="1"/>
</dbReference>
<sequence>MSSNAPRRLLIMPNHDYEHNPPNSKRSPCPALNTLANHGYMQPPPSSRSGKDLSFVEVVNAIVFVYHLSYPLAYVLALSGFLTCGHLKFGFGTSHTPEILWDPRKWSFLDLIFVPLSICLYILERFLVPRLVLDLSSLSCRGKYKIAHDGAFVHPNYVPSTSPDESLVRELVEYASTTREVTGELRGGLGLMDLARYHARRVRSVSSPPPTEPTLASGSISNPDLHSESALKPTHPPSMTSLHLQITQGECSLTWEVLRGHQCHDSASDPTHDRAQCMLKARLDGVIPTERLRQWFGEERLPDGWWDSHGVRPSIRVGLLRARVVANFVGQLAKKDGAGYEDGPNEGVPVAGK</sequence>
<keyword evidence="2" id="KW-0575">Peroxidase</keyword>
<dbReference type="GO" id="GO:0004601">
    <property type="term" value="F:peroxidase activity"/>
    <property type="evidence" value="ECO:0007669"/>
    <property type="project" value="UniProtKB-KW"/>
</dbReference>
<gene>
    <name evidence="10" type="ORF">D9613_004005</name>
</gene>
<feature type="region of interest" description="Disordered" evidence="8">
    <location>
        <begin position="202"/>
        <end position="239"/>
    </location>
</feature>
<organism evidence="10 11">
    <name type="scientific">Agrocybe pediades</name>
    <dbReference type="NCBI Taxonomy" id="84607"/>
    <lineage>
        <taxon>Eukaryota</taxon>
        <taxon>Fungi</taxon>
        <taxon>Dikarya</taxon>
        <taxon>Basidiomycota</taxon>
        <taxon>Agaricomycotina</taxon>
        <taxon>Agaricomycetes</taxon>
        <taxon>Agaricomycetidae</taxon>
        <taxon>Agaricales</taxon>
        <taxon>Agaricineae</taxon>
        <taxon>Strophariaceae</taxon>
        <taxon>Agrocybe</taxon>
    </lineage>
</organism>
<dbReference type="EMBL" id="JAACJL010000057">
    <property type="protein sequence ID" value="KAF4611789.1"/>
    <property type="molecule type" value="Genomic_DNA"/>
</dbReference>
<evidence type="ECO:0000313" key="11">
    <source>
        <dbReference type="Proteomes" id="UP000521872"/>
    </source>
</evidence>
<keyword evidence="11" id="KW-1185">Reference proteome</keyword>
<accession>A0A8H4VL26</accession>
<evidence type="ECO:0000256" key="4">
    <source>
        <dbReference type="ARBA" id="ARBA00022723"/>
    </source>
</evidence>
<dbReference type="PANTHER" id="PTHR33577:SF9">
    <property type="entry name" value="PEROXIDASE STCC"/>
    <property type="match status" value="1"/>
</dbReference>
<keyword evidence="6" id="KW-0408">Iron</keyword>
<keyword evidence="4" id="KW-0479">Metal-binding</keyword>
<dbReference type="Pfam" id="PF01328">
    <property type="entry name" value="Peroxidase_2"/>
    <property type="match status" value="1"/>
</dbReference>
<evidence type="ECO:0000256" key="7">
    <source>
        <dbReference type="ARBA" id="ARBA00025795"/>
    </source>
</evidence>
<dbReference type="SUPFAM" id="SSF47571">
    <property type="entry name" value="Cloroperoxidase"/>
    <property type="match status" value="1"/>
</dbReference>
<dbReference type="PANTHER" id="PTHR33577">
    <property type="entry name" value="STERIGMATOCYSTIN BIOSYNTHESIS PEROXIDASE STCC-RELATED"/>
    <property type="match status" value="1"/>
</dbReference>
<evidence type="ECO:0000313" key="10">
    <source>
        <dbReference type="EMBL" id="KAF4611789.1"/>
    </source>
</evidence>
<keyword evidence="5" id="KW-0560">Oxidoreductase</keyword>
<evidence type="ECO:0000256" key="2">
    <source>
        <dbReference type="ARBA" id="ARBA00022559"/>
    </source>
</evidence>
<reference evidence="10 11" key="1">
    <citation type="submission" date="2019-12" db="EMBL/GenBank/DDBJ databases">
        <authorList>
            <person name="Floudas D."/>
            <person name="Bentzer J."/>
            <person name="Ahren D."/>
            <person name="Johansson T."/>
            <person name="Persson P."/>
            <person name="Tunlid A."/>
        </authorList>
    </citation>
    <scope>NUCLEOTIDE SEQUENCE [LARGE SCALE GENOMIC DNA]</scope>
    <source>
        <strain evidence="10 11">CBS 102.39</strain>
    </source>
</reference>
<name>A0A8H4VL26_9AGAR</name>
<dbReference type="Gene3D" id="1.10.489.10">
    <property type="entry name" value="Chloroperoxidase-like"/>
    <property type="match status" value="1"/>
</dbReference>
<protein>
    <recommendedName>
        <fullName evidence="9">Heme haloperoxidase family profile domain-containing protein</fullName>
    </recommendedName>
</protein>
<evidence type="ECO:0000256" key="8">
    <source>
        <dbReference type="SAM" id="MobiDB-lite"/>
    </source>
</evidence>
<dbReference type="InterPro" id="IPR036851">
    <property type="entry name" value="Chloroperoxidase-like_sf"/>
</dbReference>